<gene>
    <name evidence="2" type="ORF">R1flu_009859</name>
</gene>
<proteinExistence type="predicted"/>
<dbReference type="SUPFAM" id="SSF52317">
    <property type="entry name" value="Class I glutamine amidotransferase-like"/>
    <property type="match status" value="1"/>
</dbReference>
<dbReference type="Gene3D" id="3.40.50.880">
    <property type="match status" value="1"/>
</dbReference>
<reference evidence="2 3" key="1">
    <citation type="submission" date="2024-09" db="EMBL/GenBank/DDBJ databases">
        <title>Chromosome-scale assembly of Riccia fluitans.</title>
        <authorList>
            <person name="Paukszto L."/>
            <person name="Sawicki J."/>
            <person name="Karawczyk K."/>
            <person name="Piernik-Szablinska J."/>
            <person name="Szczecinska M."/>
            <person name="Mazdziarz M."/>
        </authorList>
    </citation>
    <scope>NUCLEOTIDE SEQUENCE [LARGE SCALE GENOMIC DNA]</scope>
    <source>
        <strain evidence="2">Rf_01</strain>
        <tissue evidence="2">Aerial parts of the thallus</tissue>
    </source>
</reference>
<comment type="caution">
    <text evidence="2">The sequence shown here is derived from an EMBL/GenBank/DDBJ whole genome shotgun (WGS) entry which is preliminary data.</text>
</comment>
<accession>A0ABD1Z7I7</accession>
<organism evidence="2 3">
    <name type="scientific">Riccia fluitans</name>
    <dbReference type="NCBI Taxonomy" id="41844"/>
    <lineage>
        <taxon>Eukaryota</taxon>
        <taxon>Viridiplantae</taxon>
        <taxon>Streptophyta</taxon>
        <taxon>Embryophyta</taxon>
        <taxon>Marchantiophyta</taxon>
        <taxon>Marchantiopsida</taxon>
        <taxon>Marchantiidae</taxon>
        <taxon>Marchantiales</taxon>
        <taxon>Ricciaceae</taxon>
        <taxon>Riccia</taxon>
    </lineage>
</organism>
<evidence type="ECO:0000313" key="3">
    <source>
        <dbReference type="Proteomes" id="UP001605036"/>
    </source>
</evidence>
<evidence type="ECO:0000313" key="2">
    <source>
        <dbReference type="EMBL" id="KAL2642272.1"/>
    </source>
</evidence>
<evidence type="ECO:0000259" key="1">
    <source>
        <dbReference type="Pfam" id="PF01965"/>
    </source>
</evidence>
<dbReference type="PANTHER" id="PTHR43130:SF2">
    <property type="entry name" value="DJ-1_PFPI DOMAIN-CONTAINING PROTEIN"/>
    <property type="match status" value="1"/>
</dbReference>
<dbReference type="InterPro" id="IPR029062">
    <property type="entry name" value="Class_I_gatase-like"/>
</dbReference>
<dbReference type="AlphaFoldDB" id="A0ABD1Z7I7"/>
<dbReference type="Proteomes" id="UP001605036">
    <property type="component" value="Unassembled WGS sequence"/>
</dbReference>
<keyword evidence="3" id="KW-1185">Reference proteome</keyword>
<dbReference type="EMBL" id="JBHFFA010000002">
    <property type="protein sequence ID" value="KAL2642272.1"/>
    <property type="molecule type" value="Genomic_DNA"/>
</dbReference>
<dbReference type="InterPro" id="IPR052158">
    <property type="entry name" value="INH-QAR"/>
</dbReference>
<dbReference type="PANTHER" id="PTHR43130">
    <property type="entry name" value="ARAC-FAMILY TRANSCRIPTIONAL REGULATOR"/>
    <property type="match status" value="1"/>
</dbReference>
<sequence>MRSTRSFRNCFRLHDADAAQNEQLEGTFAAIVSMITLPACRACCSSKDAFGYLSVNSTHTFEEITNPDILIIPGGLGIKNLLKDEAVLNWIQQVDNNTLYTTAVGTGSLLLAETGLLTGISATTHWSAKEALEKHGVKPSNERVVQQGKILTAAVDTTRTGEFALNSCPSQFDTIDSCHVSKHAFNLALI</sequence>
<dbReference type="Pfam" id="PF01965">
    <property type="entry name" value="DJ-1_PfpI"/>
    <property type="match status" value="1"/>
</dbReference>
<dbReference type="InterPro" id="IPR002818">
    <property type="entry name" value="DJ-1/PfpI"/>
</dbReference>
<protein>
    <recommendedName>
        <fullName evidence="1">DJ-1/PfpI domain-containing protein</fullName>
    </recommendedName>
</protein>
<feature type="domain" description="DJ-1/PfpI" evidence="1">
    <location>
        <begin position="53"/>
        <end position="158"/>
    </location>
</feature>
<name>A0ABD1Z7I7_9MARC</name>